<dbReference type="InterPro" id="IPR054694">
    <property type="entry name" value="Parkin-like_IBR"/>
</dbReference>
<evidence type="ECO:0000313" key="6">
    <source>
        <dbReference type="Proteomes" id="UP000217790"/>
    </source>
</evidence>
<dbReference type="OrthoDB" id="1431934at2759"/>
<accession>A0A2H3E6S1</accession>
<dbReference type="EC" id="2.3.2.31" evidence="3"/>
<dbReference type="STRING" id="47427.A0A2H3E6S1"/>
<dbReference type="GO" id="GO:0061630">
    <property type="term" value="F:ubiquitin protein ligase activity"/>
    <property type="evidence" value="ECO:0007669"/>
    <property type="project" value="UniProtKB-EC"/>
</dbReference>
<dbReference type="AlphaFoldDB" id="A0A2H3E6S1"/>
<dbReference type="EMBL" id="KZ293652">
    <property type="protein sequence ID" value="PBK95366.1"/>
    <property type="molecule type" value="Genomic_DNA"/>
</dbReference>
<evidence type="ECO:0000256" key="1">
    <source>
        <dbReference type="ARBA" id="ARBA00001798"/>
    </source>
</evidence>
<evidence type="ECO:0000256" key="2">
    <source>
        <dbReference type="ARBA" id="ARBA00004906"/>
    </source>
</evidence>
<feature type="domain" description="E3 ubiquitin-protein ligase parkin-like IBR" evidence="4">
    <location>
        <begin position="7"/>
        <end position="33"/>
    </location>
</feature>
<comment type="pathway">
    <text evidence="2">Protein modification; protein ubiquitination.</text>
</comment>
<dbReference type="SUPFAM" id="SSF57850">
    <property type="entry name" value="RING/U-box"/>
    <property type="match status" value="1"/>
</dbReference>
<dbReference type="InParanoid" id="A0A2H3E6S1"/>
<gene>
    <name evidence="5" type="ORF">ARMGADRAFT_1078107</name>
</gene>
<dbReference type="Pfam" id="PF22605">
    <property type="entry name" value="IBR_2"/>
    <property type="match status" value="1"/>
</dbReference>
<sequence>MKKQGWKYCPGCRTPIQKDGGCNRMTCTSPGCNSYVLDAFLWLHADPPPPAVSAMRVAT</sequence>
<evidence type="ECO:0000256" key="3">
    <source>
        <dbReference type="ARBA" id="ARBA00012251"/>
    </source>
</evidence>
<protein>
    <recommendedName>
        <fullName evidence="3">RBR-type E3 ubiquitin transferase</fullName>
        <ecNumber evidence="3">2.3.2.31</ecNumber>
    </recommendedName>
</protein>
<keyword evidence="6" id="KW-1185">Reference proteome</keyword>
<proteinExistence type="predicted"/>
<organism evidence="5 6">
    <name type="scientific">Armillaria gallica</name>
    <name type="common">Bulbous honey fungus</name>
    <name type="synonym">Armillaria bulbosa</name>
    <dbReference type="NCBI Taxonomy" id="47427"/>
    <lineage>
        <taxon>Eukaryota</taxon>
        <taxon>Fungi</taxon>
        <taxon>Dikarya</taxon>
        <taxon>Basidiomycota</taxon>
        <taxon>Agaricomycotina</taxon>
        <taxon>Agaricomycetes</taxon>
        <taxon>Agaricomycetidae</taxon>
        <taxon>Agaricales</taxon>
        <taxon>Marasmiineae</taxon>
        <taxon>Physalacriaceae</taxon>
        <taxon>Armillaria</taxon>
    </lineage>
</organism>
<dbReference type="Gene3D" id="1.20.120.1750">
    <property type="match status" value="1"/>
</dbReference>
<reference evidence="6" key="1">
    <citation type="journal article" date="2017" name="Nat. Ecol. Evol.">
        <title>Genome expansion and lineage-specific genetic innovations in the forest pathogenic fungi Armillaria.</title>
        <authorList>
            <person name="Sipos G."/>
            <person name="Prasanna A.N."/>
            <person name="Walter M.C."/>
            <person name="O'Connor E."/>
            <person name="Balint B."/>
            <person name="Krizsan K."/>
            <person name="Kiss B."/>
            <person name="Hess J."/>
            <person name="Varga T."/>
            <person name="Slot J."/>
            <person name="Riley R."/>
            <person name="Boka B."/>
            <person name="Rigling D."/>
            <person name="Barry K."/>
            <person name="Lee J."/>
            <person name="Mihaltcheva S."/>
            <person name="LaButti K."/>
            <person name="Lipzen A."/>
            <person name="Waldron R."/>
            <person name="Moloney N.M."/>
            <person name="Sperisen C."/>
            <person name="Kredics L."/>
            <person name="Vagvoelgyi C."/>
            <person name="Patrignani A."/>
            <person name="Fitzpatrick D."/>
            <person name="Nagy I."/>
            <person name="Doyle S."/>
            <person name="Anderson J.B."/>
            <person name="Grigoriev I.V."/>
            <person name="Gueldener U."/>
            <person name="Muensterkoetter M."/>
            <person name="Nagy L.G."/>
        </authorList>
    </citation>
    <scope>NUCLEOTIDE SEQUENCE [LARGE SCALE GENOMIC DNA]</scope>
    <source>
        <strain evidence="6">Ar21-2</strain>
    </source>
</reference>
<name>A0A2H3E6S1_ARMGA</name>
<evidence type="ECO:0000313" key="5">
    <source>
        <dbReference type="EMBL" id="PBK95366.1"/>
    </source>
</evidence>
<evidence type="ECO:0000259" key="4">
    <source>
        <dbReference type="Pfam" id="PF22605"/>
    </source>
</evidence>
<comment type="catalytic activity">
    <reaction evidence="1">
        <text>[E2 ubiquitin-conjugating enzyme]-S-ubiquitinyl-L-cysteine + [acceptor protein]-L-lysine = [E2 ubiquitin-conjugating enzyme]-L-cysteine + [acceptor protein]-N(6)-ubiquitinyl-L-lysine.</text>
        <dbReference type="EC" id="2.3.2.31"/>
    </reaction>
</comment>
<dbReference type="Proteomes" id="UP000217790">
    <property type="component" value="Unassembled WGS sequence"/>
</dbReference>